<dbReference type="GO" id="GO:0003677">
    <property type="term" value="F:DNA binding"/>
    <property type="evidence" value="ECO:0007669"/>
    <property type="project" value="InterPro"/>
</dbReference>
<reference evidence="2 5" key="2">
    <citation type="submission" date="2017-05" db="EMBL/GenBank/DDBJ databases">
        <authorList>
            <person name="Lin X.B."/>
            <person name="Stothard P."/>
            <person name="Tasseva G."/>
            <person name="Walter J."/>
        </authorList>
    </citation>
    <scope>NUCLEOTIDE SEQUENCE [LARGE SCALE GENOMIC DNA]</scope>
    <source>
        <strain evidence="2 5">609u</strain>
    </source>
</reference>
<evidence type="ECO:0000313" key="4">
    <source>
        <dbReference type="Proteomes" id="UP000215828"/>
    </source>
</evidence>
<evidence type="ECO:0000313" key="5">
    <source>
        <dbReference type="Proteomes" id="UP000216316"/>
    </source>
</evidence>
<dbReference type="SMART" id="SM00530">
    <property type="entry name" value="HTH_XRE"/>
    <property type="match status" value="1"/>
</dbReference>
<dbReference type="RefSeq" id="WP_094496827.1">
    <property type="nucleotide sequence ID" value="NZ_CASCMS010000087.1"/>
</dbReference>
<gene>
    <name evidence="2" type="ORF">CBF53_00800</name>
    <name evidence="3" type="ORF">CBF70_00930</name>
</gene>
<evidence type="ECO:0000313" key="3">
    <source>
        <dbReference type="EMBL" id="OYR93187.1"/>
    </source>
</evidence>
<feature type="domain" description="HTH cro/C1-type" evidence="1">
    <location>
        <begin position="41"/>
        <end position="75"/>
    </location>
</feature>
<dbReference type="EMBL" id="NGNX01000003">
    <property type="protein sequence ID" value="OYR93187.1"/>
    <property type="molecule type" value="Genomic_DNA"/>
</dbReference>
<keyword evidence="5" id="KW-1185">Reference proteome</keyword>
<proteinExistence type="predicted"/>
<name>A0A256LKN3_9LACO</name>
<dbReference type="Pfam" id="PF01381">
    <property type="entry name" value="HTH_3"/>
    <property type="match status" value="1"/>
</dbReference>
<reference evidence="3 4" key="1">
    <citation type="submission" date="2017-04" db="EMBL/GenBank/DDBJ databases">
        <authorList>
            <person name="Afonso C.L."/>
            <person name="Miller P.J."/>
            <person name="Scott M.A."/>
            <person name="Spackman E."/>
            <person name="Goraichik I."/>
            <person name="Dimitrov K.M."/>
            <person name="Suarez D.L."/>
            <person name="Swayne D.E."/>
        </authorList>
    </citation>
    <scope>NUCLEOTIDE SEQUENCE [LARGE SCALE GENOMIC DNA]</scope>
    <source>
        <strain evidence="3 4">609q</strain>
    </source>
</reference>
<protein>
    <recommendedName>
        <fullName evidence="1">HTH cro/C1-type domain-containing protein</fullName>
    </recommendedName>
</protein>
<evidence type="ECO:0000313" key="2">
    <source>
        <dbReference type="EMBL" id="OYR89056.1"/>
    </source>
</evidence>
<comment type="caution">
    <text evidence="3">The sequence shown here is derived from an EMBL/GenBank/DDBJ whole genome shotgun (WGS) entry which is preliminary data.</text>
</comment>
<evidence type="ECO:0000259" key="1">
    <source>
        <dbReference type="PROSITE" id="PS50943"/>
    </source>
</evidence>
<accession>A0A256LKN3</accession>
<dbReference type="InterPro" id="IPR001387">
    <property type="entry name" value="Cro/C1-type_HTH"/>
</dbReference>
<dbReference type="EMBL" id="NGNV01000002">
    <property type="protein sequence ID" value="OYR89056.1"/>
    <property type="molecule type" value="Genomic_DNA"/>
</dbReference>
<dbReference type="InterPro" id="IPR010982">
    <property type="entry name" value="Lambda_DNA-bd_dom_sf"/>
</dbReference>
<sequence>MAGKTYTPADRRNLRIISNNLHSLLLKTNKKQIDVIKGTKIPKSTINGYFKGTSLPTPGNVQKLANFFNVTKAEIDPRFKDSISNDIYVEAKDNPFLTWEGQPLSKDELDYMTEQLRMYRSYKKNKRQNER</sequence>
<dbReference type="Gene3D" id="1.10.260.40">
    <property type="entry name" value="lambda repressor-like DNA-binding domains"/>
    <property type="match status" value="1"/>
</dbReference>
<dbReference type="AlphaFoldDB" id="A0A256LKN3"/>
<reference evidence="4 5" key="3">
    <citation type="submission" date="2017-09" db="EMBL/GenBank/DDBJ databases">
        <title>Tripartite evolution among Lactobacillus johnsonii, Lactobacillus taiwanensis, Lactobacillus reuteri and their rodent host.</title>
        <authorList>
            <person name="Wang T."/>
            <person name="Knowles S."/>
            <person name="Cheng C."/>
        </authorList>
    </citation>
    <scope>NUCLEOTIDE SEQUENCE [LARGE SCALE GENOMIC DNA]</scope>
    <source>
        <strain evidence="3 4">609q</strain>
        <strain evidence="2 5">609u</strain>
    </source>
</reference>
<organism evidence="3 4">
    <name type="scientific">Lactobacillus taiwanensis</name>
    <dbReference type="NCBI Taxonomy" id="508451"/>
    <lineage>
        <taxon>Bacteria</taxon>
        <taxon>Bacillati</taxon>
        <taxon>Bacillota</taxon>
        <taxon>Bacilli</taxon>
        <taxon>Lactobacillales</taxon>
        <taxon>Lactobacillaceae</taxon>
        <taxon>Lactobacillus</taxon>
    </lineage>
</organism>
<dbReference type="CDD" id="cd00093">
    <property type="entry name" value="HTH_XRE"/>
    <property type="match status" value="1"/>
</dbReference>
<dbReference type="Proteomes" id="UP000215828">
    <property type="component" value="Unassembled WGS sequence"/>
</dbReference>
<dbReference type="Proteomes" id="UP000216316">
    <property type="component" value="Unassembled WGS sequence"/>
</dbReference>
<dbReference type="PROSITE" id="PS50943">
    <property type="entry name" value="HTH_CROC1"/>
    <property type="match status" value="1"/>
</dbReference>
<dbReference type="SUPFAM" id="SSF47413">
    <property type="entry name" value="lambda repressor-like DNA-binding domains"/>
    <property type="match status" value="1"/>
</dbReference>